<protein>
    <submittedName>
        <fullName evidence="1">Uncharacterized protein</fullName>
    </submittedName>
</protein>
<sequence length="239" mass="27746">MDQVYINNDLIRLPEIEKFNISLDSETEKNVIPLDSETEKFNISLDSETEKNVIPLDSKKEKFNISLDSETEKFNISLDSETEKFNISLDWDTLYNFQKTFRNENAISGSSLLRYLNLSPNCLQYLYSKKVYPSKTKGSIGLELRDALELLKNSPSLKDSFTDDSSLSEKVTDIIMCEDNRKKLKEAHIFDIIVSCENSESVKVICLGKYNEEKIKETLQELKPLLKLNIKEYEIIYYF</sequence>
<dbReference type="AlphaFoldDB" id="A0A6C0ADC2"/>
<name>A0A6C0ADC2_9ZZZZ</name>
<dbReference type="EMBL" id="MN740593">
    <property type="protein sequence ID" value="QHS77747.1"/>
    <property type="molecule type" value="Genomic_DNA"/>
</dbReference>
<proteinExistence type="predicted"/>
<reference evidence="1" key="1">
    <citation type="journal article" date="2020" name="Nature">
        <title>Giant virus diversity and host interactions through global metagenomics.</title>
        <authorList>
            <person name="Schulz F."/>
            <person name="Roux S."/>
            <person name="Paez-Espino D."/>
            <person name="Jungbluth S."/>
            <person name="Walsh D.A."/>
            <person name="Denef V.J."/>
            <person name="McMahon K.D."/>
            <person name="Konstantinidis K.T."/>
            <person name="Eloe-Fadrosh E.A."/>
            <person name="Kyrpides N.C."/>
            <person name="Woyke T."/>
        </authorList>
    </citation>
    <scope>NUCLEOTIDE SEQUENCE</scope>
    <source>
        <strain evidence="1">GVMAG-S-1021933-23</strain>
    </source>
</reference>
<evidence type="ECO:0000313" key="1">
    <source>
        <dbReference type="EMBL" id="QHS77747.1"/>
    </source>
</evidence>
<accession>A0A6C0ADC2</accession>
<organism evidence="1">
    <name type="scientific">viral metagenome</name>
    <dbReference type="NCBI Taxonomy" id="1070528"/>
    <lineage>
        <taxon>unclassified sequences</taxon>
        <taxon>metagenomes</taxon>
        <taxon>organismal metagenomes</taxon>
    </lineage>
</organism>